<reference evidence="3" key="1">
    <citation type="submission" date="2022-07" db="EMBL/GenBank/DDBJ databases">
        <title>Fungi with potential for degradation of polypropylene.</title>
        <authorList>
            <person name="Gostincar C."/>
        </authorList>
    </citation>
    <scope>NUCLEOTIDE SEQUENCE</scope>
    <source>
        <strain evidence="3">EXF-13287</strain>
    </source>
</reference>
<dbReference type="AlphaFoldDB" id="A0AA38S7T9"/>
<evidence type="ECO:0008006" key="5">
    <source>
        <dbReference type="Google" id="ProtNLM"/>
    </source>
</evidence>
<protein>
    <recommendedName>
        <fullName evidence="5">Proteinase inhibitor, propeptide</fullName>
    </recommendedName>
</protein>
<organism evidence="3 4">
    <name type="scientific">Coniochaeta hoffmannii</name>
    <dbReference type="NCBI Taxonomy" id="91930"/>
    <lineage>
        <taxon>Eukaryota</taxon>
        <taxon>Fungi</taxon>
        <taxon>Dikarya</taxon>
        <taxon>Ascomycota</taxon>
        <taxon>Pezizomycotina</taxon>
        <taxon>Sordariomycetes</taxon>
        <taxon>Sordariomycetidae</taxon>
        <taxon>Coniochaetales</taxon>
        <taxon>Coniochaetaceae</taxon>
        <taxon>Coniochaeta</taxon>
    </lineage>
</organism>
<feature type="chain" id="PRO_5041273561" description="Proteinase inhibitor, propeptide" evidence="2">
    <location>
        <begin position="20"/>
        <end position="96"/>
    </location>
</feature>
<dbReference type="InterPro" id="IPR052471">
    <property type="entry name" value="PBI_I9"/>
</dbReference>
<proteinExistence type="inferred from homology"/>
<dbReference type="SUPFAM" id="SSF54897">
    <property type="entry name" value="Protease propeptides/inhibitors"/>
    <property type="match status" value="1"/>
</dbReference>
<dbReference type="InterPro" id="IPR037045">
    <property type="entry name" value="S8pro/Inhibitor_I9_sf"/>
</dbReference>
<keyword evidence="4" id="KW-1185">Reference proteome</keyword>
<feature type="signal peptide" evidence="2">
    <location>
        <begin position="1"/>
        <end position="19"/>
    </location>
</feature>
<evidence type="ECO:0000256" key="2">
    <source>
        <dbReference type="SAM" id="SignalP"/>
    </source>
</evidence>
<comment type="similarity">
    <text evidence="1">Belongs to the protease inhibitor I9 family.</text>
</comment>
<accession>A0AA38S7T9</accession>
<comment type="caution">
    <text evidence="3">The sequence shown here is derived from an EMBL/GenBank/DDBJ whole genome shotgun (WGS) entry which is preliminary data.</text>
</comment>
<dbReference type="Gene3D" id="3.30.70.80">
    <property type="entry name" value="Peptidase S8 propeptide/proteinase inhibitor I9"/>
    <property type="match status" value="1"/>
</dbReference>
<sequence>MKVSTILVTALTSVGAALAVDVQKSVIISYPDPNTPNSVIDQAKDAVRQSGGIVTHEYQLIKGFAAKVGETVLESIQAWGAPYNALIEEDQVVSAL</sequence>
<gene>
    <name evidence="3" type="ORF">NKR19_g4555</name>
</gene>
<dbReference type="GO" id="GO:0042144">
    <property type="term" value="P:vacuole fusion, non-autophagic"/>
    <property type="evidence" value="ECO:0007669"/>
    <property type="project" value="TreeGrafter"/>
</dbReference>
<dbReference type="GO" id="GO:0004866">
    <property type="term" value="F:endopeptidase inhibitor activity"/>
    <property type="evidence" value="ECO:0007669"/>
    <property type="project" value="UniProtKB-ARBA"/>
</dbReference>
<evidence type="ECO:0000256" key="1">
    <source>
        <dbReference type="ARBA" id="ARBA00038069"/>
    </source>
</evidence>
<name>A0AA38S7T9_9PEZI</name>
<dbReference type="FunFam" id="3.30.70.80:FF:000005">
    <property type="entry name" value="Proteinase inhibitor I2B"/>
    <property type="match status" value="1"/>
</dbReference>
<keyword evidence="2" id="KW-0732">Signal</keyword>
<dbReference type="PANTHER" id="PTHR28288">
    <property type="entry name" value="PROTEASE B INHIBITOR 2"/>
    <property type="match status" value="1"/>
</dbReference>
<evidence type="ECO:0000313" key="3">
    <source>
        <dbReference type="EMBL" id="KAJ9152274.1"/>
    </source>
</evidence>
<dbReference type="PANTHER" id="PTHR28288:SF1">
    <property type="entry name" value="INHIBITOR I9 DOMAIN-CONTAINING PROTEIN"/>
    <property type="match status" value="1"/>
</dbReference>
<evidence type="ECO:0000313" key="4">
    <source>
        <dbReference type="Proteomes" id="UP001174691"/>
    </source>
</evidence>
<dbReference type="Proteomes" id="UP001174691">
    <property type="component" value="Unassembled WGS sequence"/>
</dbReference>
<dbReference type="EMBL" id="JANBVN010000057">
    <property type="protein sequence ID" value="KAJ9152274.1"/>
    <property type="molecule type" value="Genomic_DNA"/>
</dbReference>